<dbReference type="PRINTS" id="PR00080">
    <property type="entry name" value="SDRFAMILY"/>
</dbReference>
<evidence type="ECO:0000313" key="3">
    <source>
        <dbReference type="EMBL" id="MCZ8546556.1"/>
    </source>
</evidence>
<reference evidence="3" key="1">
    <citation type="submission" date="2022-11" db="EMBL/GenBank/DDBJ databases">
        <authorList>
            <person name="Coimbra C."/>
        </authorList>
    </citation>
    <scope>NUCLEOTIDE SEQUENCE</scope>
    <source>
        <strain evidence="3">Jales19</strain>
    </source>
</reference>
<dbReference type="SUPFAM" id="SSF51735">
    <property type="entry name" value="NAD(P)-binding Rossmann-fold domains"/>
    <property type="match status" value="1"/>
</dbReference>
<proteinExistence type="inferred from homology"/>
<sequence length="286" mass="30127">MLTKAAGQGMSVSKETAQPMLPVPTKVLSERRALITGSTAGLGQAIAARLAEAGCSVMLHGLEAPDAVESQRQALAQRTGAQVAYHRADLSTPAGVETLVAAASAELGGVDILINNAVVRHFASIMDFPPEQWDLALAVNLSAIFHAVRLLLPRMRAQNFGRIFNITSVYGLRGTPGRVGYVTTKSAILGLTRAVALENLDVDVTCHSLCPGSVLTPGTESRVEELMADRRIDRGAAERLFLEGKQPGGSFVSPQSVSDLLVFLCGPIARDMTGAMLPVEGGWLAS</sequence>
<dbReference type="PANTHER" id="PTHR42879">
    <property type="entry name" value="3-OXOACYL-(ACYL-CARRIER-PROTEIN) REDUCTASE"/>
    <property type="match status" value="1"/>
</dbReference>
<dbReference type="InterPro" id="IPR020904">
    <property type="entry name" value="Sc_DH/Rdtase_CS"/>
</dbReference>
<dbReference type="Gene3D" id="3.40.50.720">
    <property type="entry name" value="NAD(P)-binding Rossmann-like Domain"/>
    <property type="match status" value="1"/>
</dbReference>
<dbReference type="InterPro" id="IPR036291">
    <property type="entry name" value="NAD(P)-bd_dom_sf"/>
</dbReference>
<keyword evidence="4" id="KW-1185">Reference proteome</keyword>
<dbReference type="PROSITE" id="PS00061">
    <property type="entry name" value="ADH_SHORT"/>
    <property type="match status" value="1"/>
</dbReference>
<dbReference type="PRINTS" id="PR00081">
    <property type="entry name" value="GDHRDH"/>
</dbReference>
<evidence type="ECO:0000256" key="1">
    <source>
        <dbReference type="ARBA" id="ARBA00006484"/>
    </source>
</evidence>
<organism evidence="3 4">
    <name type="scientific">Mesorhizobium qingshengii</name>
    <dbReference type="NCBI Taxonomy" id="1165689"/>
    <lineage>
        <taxon>Bacteria</taxon>
        <taxon>Pseudomonadati</taxon>
        <taxon>Pseudomonadota</taxon>
        <taxon>Alphaproteobacteria</taxon>
        <taxon>Hyphomicrobiales</taxon>
        <taxon>Phyllobacteriaceae</taxon>
        <taxon>Mesorhizobium</taxon>
    </lineage>
</organism>
<protein>
    <submittedName>
        <fullName evidence="3">SDR family NAD(P)-dependent oxidoreductase</fullName>
    </submittedName>
</protein>
<dbReference type="PANTHER" id="PTHR42879:SF2">
    <property type="entry name" value="3-OXOACYL-[ACYL-CARRIER-PROTEIN] REDUCTASE FABG"/>
    <property type="match status" value="1"/>
</dbReference>
<dbReference type="InterPro" id="IPR050259">
    <property type="entry name" value="SDR"/>
</dbReference>
<dbReference type="Pfam" id="PF00106">
    <property type="entry name" value="adh_short"/>
    <property type="match status" value="1"/>
</dbReference>
<comment type="similarity">
    <text evidence="1 2">Belongs to the short-chain dehydrogenases/reductases (SDR) family.</text>
</comment>
<evidence type="ECO:0000313" key="4">
    <source>
        <dbReference type="Proteomes" id="UP001152178"/>
    </source>
</evidence>
<dbReference type="Proteomes" id="UP001152178">
    <property type="component" value="Unassembled WGS sequence"/>
</dbReference>
<dbReference type="EMBL" id="JAPFQA010000009">
    <property type="protein sequence ID" value="MCZ8546556.1"/>
    <property type="molecule type" value="Genomic_DNA"/>
</dbReference>
<dbReference type="RefSeq" id="WP_269906912.1">
    <property type="nucleotide sequence ID" value="NZ_JAPFQA010000009.1"/>
</dbReference>
<gene>
    <name evidence="3" type="ORF">OOJ09_20400</name>
</gene>
<name>A0ABT4QYI3_9HYPH</name>
<accession>A0ABT4QYI3</accession>
<evidence type="ECO:0000256" key="2">
    <source>
        <dbReference type="RuleBase" id="RU000363"/>
    </source>
</evidence>
<dbReference type="InterPro" id="IPR002347">
    <property type="entry name" value="SDR_fam"/>
</dbReference>
<comment type="caution">
    <text evidence="3">The sequence shown here is derived from an EMBL/GenBank/DDBJ whole genome shotgun (WGS) entry which is preliminary data.</text>
</comment>